<dbReference type="EMBL" id="CP060010">
    <property type="protein sequence ID" value="QTN36507.1"/>
    <property type="molecule type" value="Genomic_DNA"/>
</dbReference>
<organism evidence="1 2">
    <name type="scientific">Cognatishimia activa</name>
    <dbReference type="NCBI Taxonomy" id="1715691"/>
    <lineage>
        <taxon>Bacteria</taxon>
        <taxon>Pseudomonadati</taxon>
        <taxon>Pseudomonadota</taxon>
        <taxon>Alphaproteobacteria</taxon>
        <taxon>Rhodobacterales</taxon>
        <taxon>Paracoccaceae</taxon>
        <taxon>Cognatishimia</taxon>
    </lineage>
</organism>
<dbReference type="PANTHER" id="PTHR42941:SF1">
    <property type="entry name" value="SLL1037 PROTEIN"/>
    <property type="match status" value="1"/>
</dbReference>
<accession>A0A975I7Y8</accession>
<protein>
    <submittedName>
        <fullName evidence="1">TAXI family TRAP transporter solute-binding subunit</fullName>
    </submittedName>
</protein>
<dbReference type="NCBIfam" id="TIGR02122">
    <property type="entry name" value="TRAP_TAXI"/>
    <property type="match status" value="1"/>
</dbReference>
<dbReference type="RefSeq" id="WP_209357206.1">
    <property type="nucleotide sequence ID" value="NZ_CP060010.1"/>
</dbReference>
<proteinExistence type="predicted"/>
<name>A0A975I7Y8_9RHOB</name>
<dbReference type="Proteomes" id="UP000665026">
    <property type="component" value="Chromosome"/>
</dbReference>
<dbReference type="PANTHER" id="PTHR42941">
    <property type="entry name" value="SLL1037 PROTEIN"/>
    <property type="match status" value="1"/>
</dbReference>
<dbReference type="Gene3D" id="3.40.190.10">
    <property type="entry name" value="Periplasmic binding protein-like II"/>
    <property type="match status" value="2"/>
</dbReference>
<sequence>MKHFFKAATIAAVVAGGASADELIRAQVSAPGATAYIVTTHLANVLKQRHGYDVEVATGFPGVRSQVNNAKGEADLSLYAPALAFFLNKGIAMYGNVENHAELAAELRPLLTYKGDMFTFGTYDSSIKTLADIEGKRVFLGPKGAALVRINGGLIEAATGLVAGDDYELVHVDWPGSTALLQDGSVDVLFQLCAPGCAAWTELSSGRDVTFVGYTDEMMANEDFQKQMKFPGRTTTTIEPGTWGDGQANSEAVNVITEFAGLTANANMSDDVAYNLVKAFWETQSDLAEIAPFVGDFKIEDATFGMINQIHPGAAKYYTERGVALPGQ</sequence>
<dbReference type="InterPro" id="IPR011852">
    <property type="entry name" value="TRAP_TAXI"/>
</dbReference>
<gene>
    <name evidence="1" type="ORF">HZ995_03020</name>
</gene>
<dbReference type="Pfam" id="PF16868">
    <property type="entry name" value="NMT1_3"/>
    <property type="match status" value="1"/>
</dbReference>
<reference evidence="1" key="1">
    <citation type="submission" date="2020-07" db="EMBL/GenBank/DDBJ databases">
        <title>Genome sequences of bacteria associated with the marine, planktonic diatom Thalassiosira profunda strain ECT2AJA-044.</title>
        <authorList>
            <person name="Gargas C.B."/>
            <person name="Roberts W.R."/>
            <person name="Alverson A.J."/>
        </authorList>
    </citation>
    <scope>NUCLEOTIDE SEQUENCE</scope>
    <source>
        <strain evidence="1">ECT2AJA-044</strain>
    </source>
</reference>
<dbReference type="SUPFAM" id="SSF53850">
    <property type="entry name" value="Periplasmic binding protein-like II"/>
    <property type="match status" value="1"/>
</dbReference>
<dbReference type="AlphaFoldDB" id="A0A975I7Y8"/>
<dbReference type="KEGG" id="cact:HZ995_03020"/>
<evidence type="ECO:0000313" key="2">
    <source>
        <dbReference type="Proteomes" id="UP000665026"/>
    </source>
</evidence>
<evidence type="ECO:0000313" key="1">
    <source>
        <dbReference type="EMBL" id="QTN36507.1"/>
    </source>
</evidence>